<name>A0ABP7D6K9_9ACTN</name>
<keyword evidence="3" id="KW-1185">Reference proteome</keyword>
<keyword evidence="1" id="KW-0812">Transmembrane</keyword>
<accession>A0ABP7D6K9</accession>
<evidence type="ECO:0000313" key="3">
    <source>
        <dbReference type="Proteomes" id="UP001500051"/>
    </source>
</evidence>
<protein>
    <submittedName>
        <fullName evidence="2">Uncharacterized protein</fullName>
    </submittedName>
</protein>
<proteinExistence type="predicted"/>
<dbReference type="RefSeq" id="WP_344811801.1">
    <property type="nucleotide sequence ID" value="NZ_BAAAYX010000004.1"/>
</dbReference>
<dbReference type="EMBL" id="BAAAYX010000004">
    <property type="protein sequence ID" value="GAA3700137.1"/>
    <property type="molecule type" value="Genomic_DNA"/>
</dbReference>
<dbReference type="Proteomes" id="UP001500051">
    <property type="component" value="Unassembled WGS sequence"/>
</dbReference>
<feature type="transmembrane region" description="Helical" evidence="1">
    <location>
        <begin position="6"/>
        <end position="31"/>
    </location>
</feature>
<keyword evidence="1" id="KW-0472">Membrane</keyword>
<keyword evidence="1" id="KW-1133">Transmembrane helix</keyword>
<reference evidence="3" key="1">
    <citation type="journal article" date="2019" name="Int. J. Syst. Evol. Microbiol.">
        <title>The Global Catalogue of Microorganisms (GCM) 10K type strain sequencing project: providing services to taxonomists for standard genome sequencing and annotation.</title>
        <authorList>
            <consortium name="The Broad Institute Genomics Platform"/>
            <consortium name="The Broad Institute Genome Sequencing Center for Infectious Disease"/>
            <person name="Wu L."/>
            <person name="Ma J."/>
        </authorList>
    </citation>
    <scope>NUCLEOTIDE SEQUENCE [LARGE SCALE GENOMIC DNA]</scope>
    <source>
        <strain evidence="3">JCM 16548</strain>
    </source>
</reference>
<evidence type="ECO:0000256" key="1">
    <source>
        <dbReference type="SAM" id="Phobius"/>
    </source>
</evidence>
<evidence type="ECO:0000313" key="2">
    <source>
        <dbReference type="EMBL" id="GAA3700137.1"/>
    </source>
</evidence>
<sequence>MADAYQVVLGMIAVSIIVLVPIGFVVAYDALAGRWDTQLKALKDRAADGAERRRNLRALRQQQGAPLERLVNDLRRLRQAVATDEHRSAAHQLGNRLAYDRVLMQICTMLDIEHELDTEVSGIDRDIERFRVEADLERAGVALTDRRYGQAA</sequence>
<comment type="caution">
    <text evidence="2">The sequence shown here is derived from an EMBL/GenBank/DDBJ whole genome shotgun (WGS) entry which is preliminary data.</text>
</comment>
<gene>
    <name evidence="2" type="ORF">GCM10022204_16030</name>
</gene>
<organism evidence="2 3">
    <name type="scientific">Microlunatus aurantiacus</name>
    <dbReference type="NCBI Taxonomy" id="446786"/>
    <lineage>
        <taxon>Bacteria</taxon>
        <taxon>Bacillati</taxon>
        <taxon>Actinomycetota</taxon>
        <taxon>Actinomycetes</taxon>
        <taxon>Propionibacteriales</taxon>
        <taxon>Propionibacteriaceae</taxon>
        <taxon>Microlunatus</taxon>
    </lineage>
</organism>